<accession>A0A916K148</accession>
<organism evidence="1 2">
    <name type="scientific">Paenibacillus solanacearum</name>
    <dbReference type="NCBI Taxonomy" id="2048548"/>
    <lineage>
        <taxon>Bacteria</taxon>
        <taxon>Bacillati</taxon>
        <taxon>Bacillota</taxon>
        <taxon>Bacilli</taxon>
        <taxon>Bacillales</taxon>
        <taxon>Paenibacillaceae</taxon>
        <taxon>Paenibacillus</taxon>
    </lineage>
</organism>
<proteinExistence type="predicted"/>
<dbReference type="AlphaFoldDB" id="A0A916K148"/>
<comment type="caution">
    <text evidence="1">The sequence shown here is derived from an EMBL/GenBank/DDBJ whole genome shotgun (WGS) entry which is preliminary data.</text>
</comment>
<name>A0A916K148_9BACL</name>
<reference evidence="1" key="1">
    <citation type="submission" date="2021-06" db="EMBL/GenBank/DDBJ databases">
        <authorList>
            <person name="Criscuolo A."/>
        </authorList>
    </citation>
    <scope>NUCLEOTIDE SEQUENCE</scope>
    <source>
        <strain evidence="1">CIP111600</strain>
    </source>
</reference>
<protein>
    <submittedName>
        <fullName evidence="1">Uncharacterized protein</fullName>
    </submittedName>
</protein>
<gene>
    <name evidence="1" type="ORF">PAESOLCIP111_02663</name>
</gene>
<sequence>MTTELREEASHSIQRKKYWIGCIQYFLACREKKAYDLYLEMKFLKVSAVCSPSMRSTSLPSL</sequence>
<dbReference type="EMBL" id="CAJVAS010000010">
    <property type="protein sequence ID" value="CAG7624822.1"/>
    <property type="molecule type" value="Genomic_DNA"/>
</dbReference>
<keyword evidence="2" id="KW-1185">Reference proteome</keyword>
<evidence type="ECO:0000313" key="1">
    <source>
        <dbReference type="EMBL" id="CAG7624822.1"/>
    </source>
</evidence>
<evidence type="ECO:0000313" key="2">
    <source>
        <dbReference type="Proteomes" id="UP000693672"/>
    </source>
</evidence>
<dbReference type="Proteomes" id="UP000693672">
    <property type="component" value="Unassembled WGS sequence"/>
</dbReference>